<dbReference type="InterPro" id="IPR008258">
    <property type="entry name" value="Transglycosylase_SLT_dom_1"/>
</dbReference>
<protein>
    <submittedName>
        <fullName evidence="2">Transglycosylase SLT domain-containing protein</fullName>
    </submittedName>
</protein>
<evidence type="ECO:0000313" key="3">
    <source>
        <dbReference type="Proteomes" id="UP000830116"/>
    </source>
</evidence>
<evidence type="ECO:0000313" key="2">
    <source>
        <dbReference type="EMBL" id="UOF01543.1"/>
    </source>
</evidence>
<dbReference type="InterPro" id="IPR023346">
    <property type="entry name" value="Lysozyme-like_dom_sf"/>
</dbReference>
<keyword evidence="3" id="KW-1185">Reference proteome</keyword>
<evidence type="ECO:0000259" key="1">
    <source>
        <dbReference type="Pfam" id="PF01464"/>
    </source>
</evidence>
<dbReference type="PROSITE" id="PS51257">
    <property type="entry name" value="PROKAR_LIPOPROTEIN"/>
    <property type="match status" value="1"/>
</dbReference>
<feature type="domain" description="Transglycosylase SLT" evidence="1">
    <location>
        <begin position="88"/>
        <end position="168"/>
    </location>
</feature>
<dbReference type="EMBL" id="CP093442">
    <property type="protein sequence ID" value="UOF01543.1"/>
    <property type="molecule type" value="Genomic_DNA"/>
</dbReference>
<reference evidence="2" key="1">
    <citation type="submission" date="2022-03" db="EMBL/GenBank/DDBJ databases">
        <title>Genome Identification and Characterization of new species Bdellovibrio reynosense LBG001 sp. nov. from a Mexico soil sample.</title>
        <authorList>
            <person name="Camilli A."/>
            <person name="Ajao Y."/>
            <person name="Guo X."/>
        </authorList>
    </citation>
    <scope>NUCLEOTIDE SEQUENCE</scope>
    <source>
        <strain evidence="2">LBG001</strain>
    </source>
</reference>
<dbReference type="Proteomes" id="UP000830116">
    <property type="component" value="Chromosome"/>
</dbReference>
<dbReference type="Gene3D" id="1.10.530.10">
    <property type="match status" value="1"/>
</dbReference>
<proteinExistence type="predicted"/>
<organism evidence="2 3">
    <name type="scientific">Bdellovibrio reynosensis</name>
    <dbReference type="NCBI Taxonomy" id="2835041"/>
    <lineage>
        <taxon>Bacteria</taxon>
        <taxon>Pseudomonadati</taxon>
        <taxon>Bdellovibrionota</taxon>
        <taxon>Bdellovibrionia</taxon>
        <taxon>Bdellovibrionales</taxon>
        <taxon>Pseudobdellovibrionaceae</taxon>
        <taxon>Bdellovibrio</taxon>
    </lineage>
</organism>
<sequence length="216" mass="24502">MKLLILLVTSLLIGCTENVSEEAEYTFASVPPTSTEPMWESQHPDGDDWTTHVHQQLSVIGTNLLSVVPADYPAFCPKYKSLSTSDKKIFWTFLMAQMVRYESNFDPDEYYTESFTDSNGDKIVSRGLLMLSFESANAYGCNFQTQNELHDPEKNLSCGIRILDRWLSRDKRIAGKIDGQWRGGARYWSVLRSSSDKYLKIVNATRAISICNTNSN</sequence>
<dbReference type="SUPFAM" id="SSF53955">
    <property type="entry name" value="Lysozyme-like"/>
    <property type="match status" value="1"/>
</dbReference>
<dbReference type="RefSeq" id="WP_243537983.1">
    <property type="nucleotide sequence ID" value="NZ_CP093442.1"/>
</dbReference>
<name>A0ABY4CDD8_9BACT</name>
<accession>A0ABY4CDD8</accession>
<dbReference type="Pfam" id="PF01464">
    <property type="entry name" value="SLT"/>
    <property type="match status" value="1"/>
</dbReference>
<gene>
    <name evidence="2" type="ORF">MNR06_01065</name>
</gene>